<evidence type="ECO:0000256" key="1">
    <source>
        <dbReference type="ARBA" id="ARBA00004141"/>
    </source>
</evidence>
<evidence type="ECO:0000313" key="7">
    <source>
        <dbReference type="EMBL" id="PZR54275.1"/>
    </source>
</evidence>
<dbReference type="AlphaFoldDB" id="A0A2W5X1U2"/>
<evidence type="ECO:0000256" key="5">
    <source>
        <dbReference type="SAM" id="Phobius"/>
    </source>
</evidence>
<dbReference type="Pfam" id="PF12698">
    <property type="entry name" value="ABC2_membrane_3"/>
    <property type="match status" value="1"/>
</dbReference>
<feature type="domain" description="ABC-2 type transporter transmembrane" evidence="6">
    <location>
        <begin position="65"/>
        <end position="275"/>
    </location>
</feature>
<keyword evidence="3 5" id="KW-1133">Transmembrane helix</keyword>
<evidence type="ECO:0000256" key="4">
    <source>
        <dbReference type="ARBA" id="ARBA00023136"/>
    </source>
</evidence>
<keyword evidence="2 5" id="KW-0812">Transmembrane</keyword>
<dbReference type="Proteomes" id="UP000248783">
    <property type="component" value="Unassembled WGS sequence"/>
</dbReference>
<gene>
    <name evidence="7" type="ORF">DNL40_05025</name>
</gene>
<feature type="transmembrane region" description="Helical" evidence="5">
    <location>
        <begin position="202"/>
        <end position="220"/>
    </location>
</feature>
<proteinExistence type="predicted"/>
<evidence type="ECO:0000259" key="6">
    <source>
        <dbReference type="Pfam" id="PF12698"/>
    </source>
</evidence>
<dbReference type="EMBL" id="QKWH01000002">
    <property type="protein sequence ID" value="PZR54275.1"/>
    <property type="molecule type" value="Genomic_DNA"/>
</dbReference>
<dbReference type="InterPro" id="IPR013525">
    <property type="entry name" value="ABC2_TM"/>
</dbReference>
<organism evidence="7 8">
    <name type="scientific">Xylanimonas oleitrophica</name>
    <dbReference type="NCBI Taxonomy" id="2607479"/>
    <lineage>
        <taxon>Bacteria</taxon>
        <taxon>Bacillati</taxon>
        <taxon>Actinomycetota</taxon>
        <taxon>Actinomycetes</taxon>
        <taxon>Micrococcales</taxon>
        <taxon>Promicromonosporaceae</taxon>
        <taxon>Xylanimonas</taxon>
    </lineage>
</organism>
<protein>
    <submittedName>
        <fullName evidence="7">ABC transporter permease</fullName>
    </submittedName>
</protein>
<comment type="caution">
    <text evidence="7">The sequence shown here is derived from an EMBL/GenBank/DDBJ whole genome shotgun (WGS) entry which is preliminary data.</text>
</comment>
<evidence type="ECO:0000256" key="3">
    <source>
        <dbReference type="ARBA" id="ARBA00022989"/>
    </source>
</evidence>
<feature type="transmembrane region" description="Helical" evidence="5">
    <location>
        <begin position="171"/>
        <end position="195"/>
    </location>
</feature>
<dbReference type="GO" id="GO:0005886">
    <property type="term" value="C:plasma membrane"/>
    <property type="evidence" value="ECO:0007669"/>
    <property type="project" value="UniProtKB-SubCell"/>
</dbReference>
<feature type="transmembrane region" description="Helical" evidence="5">
    <location>
        <begin position="130"/>
        <end position="151"/>
    </location>
</feature>
<keyword evidence="8" id="KW-1185">Reference proteome</keyword>
<comment type="subcellular location">
    <subcellularLocation>
        <location evidence="1">Membrane</location>
        <topology evidence="1">Multi-pass membrane protein</topology>
    </subcellularLocation>
</comment>
<reference evidence="7 8" key="1">
    <citation type="submission" date="2018-06" db="EMBL/GenBank/DDBJ databases">
        <title>Whole genome sequencing of a novel hydrocarbon degrading bacterial strain, PW21 isolated from oil contaminated produced water sample.</title>
        <authorList>
            <person name="Nagkirti P."/>
            <person name="Shaikh A."/>
            <person name="Gowdaman V."/>
            <person name="Engineer A.E."/>
            <person name="Dagar S."/>
            <person name="Dhakephalkar P.K."/>
        </authorList>
    </citation>
    <scope>NUCLEOTIDE SEQUENCE [LARGE SCALE GENOMIC DNA]</scope>
    <source>
        <strain evidence="7 8">PW21</strain>
    </source>
</reference>
<dbReference type="RefSeq" id="WP_111250132.1">
    <property type="nucleotide sequence ID" value="NZ_QKWH01000002.1"/>
</dbReference>
<feature type="transmembrane region" description="Helical" evidence="5">
    <location>
        <begin position="257"/>
        <end position="278"/>
    </location>
</feature>
<feature type="transmembrane region" description="Helical" evidence="5">
    <location>
        <begin position="77"/>
        <end position="103"/>
    </location>
</feature>
<dbReference type="PANTHER" id="PTHR37305:SF1">
    <property type="entry name" value="MEMBRANE PROTEIN"/>
    <property type="match status" value="1"/>
</dbReference>
<evidence type="ECO:0000313" key="8">
    <source>
        <dbReference type="Proteomes" id="UP000248783"/>
    </source>
</evidence>
<name>A0A2W5X1U2_9MICO</name>
<keyword evidence="4 5" id="KW-0472">Membrane</keyword>
<dbReference type="PANTHER" id="PTHR37305">
    <property type="entry name" value="INTEGRAL MEMBRANE PROTEIN-RELATED"/>
    <property type="match status" value="1"/>
</dbReference>
<accession>A0A2W5X1U2</accession>
<feature type="transmembrane region" description="Helical" evidence="5">
    <location>
        <begin position="32"/>
        <end position="57"/>
    </location>
</feature>
<evidence type="ECO:0000256" key="2">
    <source>
        <dbReference type="ARBA" id="ARBA00022692"/>
    </source>
</evidence>
<sequence length="283" mass="30014">MTATATARPARVGFGRTLRSEWIKLWSLRSTWWTVGATVVIMVGFALMFAAIARLTMQSPDIQQEMAQDPSVQVEGMFDAVAVVTIGYSFAQLVVAVLGALAVTNEYSSGMVRATFAAVPQRIQVLTAKLAVLVVTTVALSVVGLALSWLVTMPILSSVDISLDLSDGETLRALGGTVLYLVAVVALALGVGTLLRHTAGAIFTLVALLFVLPMVFNILVSTSDIEWVRTINKFLPSTAGERVIATGTTPDHLLTPWVGFAVLAGYAVVALVAAAVVLRRRDA</sequence>
<dbReference type="GO" id="GO:0140359">
    <property type="term" value="F:ABC-type transporter activity"/>
    <property type="evidence" value="ECO:0007669"/>
    <property type="project" value="InterPro"/>
</dbReference>